<organism evidence="6">
    <name type="scientific">uncultured Solirubrobacteraceae bacterium</name>
    <dbReference type="NCBI Taxonomy" id="1162706"/>
    <lineage>
        <taxon>Bacteria</taxon>
        <taxon>Bacillati</taxon>
        <taxon>Actinomycetota</taxon>
        <taxon>Thermoleophilia</taxon>
        <taxon>Solirubrobacterales</taxon>
        <taxon>Solirubrobacteraceae</taxon>
        <taxon>environmental samples</taxon>
    </lineage>
</organism>
<proteinExistence type="inferred from homology"/>
<dbReference type="GO" id="GO:0032993">
    <property type="term" value="C:protein-DNA complex"/>
    <property type="evidence" value="ECO:0007669"/>
    <property type="project" value="TreeGrafter"/>
</dbReference>
<dbReference type="Pfam" id="PF00126">
    <property type="entry name" value="HTH_1"/>
    <property type="match status" value="1"/>
</dbReference>
<dbReference type="InterPro" id="IPR000847">
    <property type="entry name" value="LysR_HTH_N"/>
</dbReference>
<evidence type="ECO:0000256" key="4">
    <source>
        <dbReference type="ARBA" id="ARBA00023163"/>
    </source>
</evidence>
<dbReference type="InterPro" id="IPR036388">
    <property type="entry name" value="WH-like_DNA-bd_sf"/>
</dbReference>
<dbReference type="Pfam" id="PF03466">
    <property type="entry name" value="LysR_substrate"/>
    <property type="match status" value="1"/>
</dbReference>
<evidence type="ECO:0000256" key="2">
    <source>
        <dbReference type="ARBA" id="ARBA00023015"/>
    </source>
</evidence>
<gene>
    <name evidence="6" type="ORF">AVDCRST_MAG53-1073</name>
</gene>
<dbReference type="Gene3D" id="3.40.190.290">
    <property type="match status" value="1"/>
</dbReference>
<evidence type="ECO:0000256" key="1">
    <source>
        <dbReference type="ARBA" id="ARBA00009437"/>
    </source>
</evidence>
<keyword evidence="3" id="KW-0238">DNA-binding</keyword>
<dbReference type="InterPro" id="IPR005119">
    <property type="entry name" value="LysR_subst-bd"/>
</dbReference>
<dbReference type="GO" id="GO:0003677">
    <property type="term" value="F:DNA binding"/>
    <property type="evidence" value="ECO:0007669"/>
    <property type="project" value="UniProtKB-KW"/>
</dbReference>
<sequence>MLDPRLLRSFVVLAEELHFTRAAERLHLAQPALSQQLRRLEQQVGTELLERSSRAVALTDAGRAMLEPARSAVRATEQAERAVREAARTTAQPLKVGVDLYIDDVVATLAEYASQHPEVSLWISRMHEMQGQELLAAGQIDAFIGFTPPVAPEQGGRVRALDVELCALVGPDAPGVHGPVISLPDLRRSPIVTPAREQSPTRFDFFMDLLSEGQGAEALSLREIDALGPLGKMTIVEEIRTGGAVGFGPPETLAAFAEELRVLSFAPPVIVSSWVSWTPGHSRLVDAFVDHFSTAHQALATATRAVPSA</sequence>
<feature type="domain" description="HTH lysR-type" evidence="5">
    <location>
        <begin position="2"/>
        <end position="59"/>
    </location>
</feature>
<dbReference type="PANTHER" id="PTHR30346">
    <property type="entry name" value="TRANSCRIPTIONAL DUAL REGULATOR HCAR-RELATED"/>
    <property type="match status" value="1"/>
</dbReference>
<comment type="similarity">
    <text evidence="1">Belongs to the LysR transcriptional regulatory family.</text>
</comment>
<accession>A0A6J4S9Y7</accession>
<dbReference type="InterPro" id="IPR036390">
    <property type="entry name" value="WH_DNA-bd_sf"/>
</dbReference>
<dbReference type="FunFam" id="1.10.10.10:FF:000001">
    <property type="entry name" value="LysR family transcriptional regulator"/>
    <property type="match status" value="1"/>
</dbReference>
<dbReference type="SUPFAM" id="SSF46785">
    <property type="entry name" value="Winged helix' DNA-binding domain"/>
    <property type="match status" value="1"/>
</dbReference>
<reference evidence="6" key="1">
    <citation type="submission" date="2020-02" db="EMBL/GenBank/DDBJ databases">
        <authorList>
            <person name="Meier V. D."/>
        </authorList>
    </citation>
    <scope>NUCLEOTIDE SEQUENCE</scope>
    <source>
        <strain evidence="6">AVDCRST_MAG53</strain>
    </source>
</reference>
<dbReference type="PRINTS" id="PR00039">
    <property type="entry name" value="HTHLYSR"/>
</dbReference>
<evidence type="ECO:0000313" key="6">
    <source>
        <dbReference type="EMBL" id="CAA9487057.1"/>
    </source>
</evidence>
<dbReference type="Gene3D" id="1.10.10.10">
    <property type="entry name" value="Winged helix-like DNA-binding domain superfamily/Winged helix DNA-binding domain"/>
    <property type="match status" value="1"/>
</dbReference>
<name>A0A6J4S9Y7_9ACTN</name>
<keyword evidence="4" id="KW-0804">Transcription</keyword>
<evidence type="ECO:0000259" key="5">
    <source>
        <dbReference type="PROSITE" id="PS50931"/>
    </source>
</evidence>
<keyword evidence="2" id="KW-0805">Transcription regulation</keyword>
<dbReference type="AlphaFoldDB" id="A0A6J4S9Y7"/>
<dbReference type="SUPFAM" id="SSF53850">
    <property type="entry name" value="Periplasmic binding protein-like II"/>
    <property type="match status" value="1"/>
</dbReference>
<dbReference type="GO" id="GO:0003700">
    <property type="term" value="F:DNA-binding transcription factor activity"/>
    <property type="evidence" value="ECO:0007669"/>
    <property type="project" value="InterPro"/>
</dbReference>
<evidence type="ECO:0000256" key="3">
    <source>
        <dbReference type="ARBA" id="ARBA00023125"/>
    </source>
</evidence>
<dbReference type="EMBL" id="CADCVR010000035">
    <property type="protein sequence ID" value="CAA9487057.1"/>
    <property type="molecule type" value="Genomic_DNA"/>
</dbReference>
<dbReference type="PROSITE" id="PS50931">
    <property type="entry name" value="HTH_LYSR"/>
    <property type="match status" value="1"/>
</dbReference>
<protein>
    <submittedName>
        <fullName evidence="6">Transcriptional regulator, LysR family</fullName>
    </submittedName>
</protein>
<dbReference type="PANTHER" id="PTHR30346:SF28">
    <property type="entry name" value="HTH-TYPE TRANSCRIPTIONAL REGULATOR CYNR"/>
    <property type="match status" value="1"/>
</dbReference>